<dbReference type="EMBL" id="JAAUHK010000197">
    <property type="protein sequence ID" value="KAF4638823.1"/>
    <property type="molecule type" value="Genomic_DNA"/>
</dbReference>
<feature type="compositionally biased region" description="Low complexity" evidence="1">
    <location>
        <begin position="199"/>
        <end position="210"/>
    </location>
</feature>
<evidence type="ECO:0000313" key="3">
    <source>
        <dbReference type="EMBL" id="KAF4638823.1"/>
    </source>
</evidence>
<sequence>MSSLRSRLRLFVLLTCSPSANLEKTARRRPRLPSLARLPACRAPQTDPREKRWQILSLPLCTPLLRVSLPVKDLVFLQTGEEEEERTNRRKFAFQRAASCCCWSRLRRLWSTKLTDTVKAPQLLFCSSLGSPVRSSVSVSISSSLLSTAGQLDPQRRPEKRLLRVAHLGTPFQFLRPRQFPGHAREDTGRSLWRRGPARRPSTPFTSTPTSRCVLTRPLPTALPRPVAFASPFLFRMRLLLSTNACRARSSAQFKPPPHSAPTAASSPLHRVYGQLRSCWLRGARGRWRPLRC</sequence>
<feature type="signal peptide" evidence="2">
    <location>
        <begin position="1"/>
        <end position="22"/>
    </location>
</feature>
<keyword evidence="4" id="KW-1185">Reference proteome</keyword>
<evidence type="ECO:0000313" key="4">
    <source>
        <dbReference type="Proteomes" id="UP000557509"/>
    </source>
</evidence>
<feature type="region of interest" description="Disordered" evidence="1">
    <location>
        <begin position="183"/>
        <end position="210"/>
    </location>
</feature>
<dbReference type="AlphaFoldDB" id="A0A7J6JUF9"/>
<protein>
    <submittedName>
        <fullName evidence="3">Uncharacterized protein</fullName>
    </submittedName>
</protein>
<proteinExistence type="predicted"/>
<gene>
    <name evidence="3" type="ORF">TGRH88_064320</name>
</gene>
<reference evidence="3 4" key="1">
    <citation type="submission" date="2020-03" db="EMBL/GenBank/DDBJ databases">
        <title>Genome sequence of Toxoplasma gondii RH-88 strain.</title>
        <authorList>
            <person name="Lorenzi H.A."/>
            <person name="Venepally P."/>
            <person name="Rozenberg A."/>
            <person name="Sibley D."/>
        </authorList>
    </citation>
    <scope>NUCLEOTIDE SEQUENCE [LARGE SCALE GENOMIC DNA]</scope>
    <source>
        <strain evidence="3 4">RH-88</strain>
    </source>
</reference>
<organism evidence="3 4">
    <name type="scientific">Toxoplasma gondii</name>
    <dbReference type="NCBI Taxonomy" id="5811"/>
    <lineage>
        <taxon>Eukaryota</taxon>
        <taxon>Sar</taxon>
        <taxon>Alveolata</taxon>
        <taxon>Apicomplexa</taxon>
        <taxon>Conoidasida</taxon>
        <taxon>Coccidia</taxon>
        <taxon>Eucoccidiorida</taxon>
        <taxon>Eimeriorina</taxon>
        <taxon>Sarcocystidae</taxon>
        <taxon>Toxoplasma</taxon>
    </lineage>
</organism>
<evidence type="ECO:0000256" key="2">
    <source>
        <dbReference type="SAM" id="SignalP"/>
    </source>
</evidence>
<accession>A0A7J6JUF9</accession>
<name>A0A7J6JUF9_TOXGO</name>
<comment type="caution">
    <text evidence="3">The sequence shown here is derived from an EMBL/GenBank/DDBJ whole genome shotgun (WGS) entry which is preliminary data.</text>
</comment>
<feature type="chain" id="PRO_5029680196" evidence="2">
    <location>
        <begin position="23"/>
        <end position="293"/>
    </location>
</feature>
<evidence type="ECO:0000256" key="1">
    <source>
        <dbReference type="SAM" id="MobiDB-lite"/>
    </source>
</evidence>
<dbReference type="Proteomes" id="UP000557509">
    <property type="component" value="Unassembled WGS sequence"/>
</dbReference>
<keyword evidence="2" id="KW-0732">Signal</keyword>